<dbReference type="PANTHER" id="PTHR24261:SF13">
    <property type="entry name" value="PLASMINOGEN"/>
    <property type="match status" value="1"/>
</dbReference>
<dbReference type="SUPFAM" id="SSF57414">
    <property type="entry name" value="Hairpin loop containing domain-like"/>
    <property type="match status" value="1"/>
</dbReference>
<dbReference type="InterPro" id="IPR043504">
    <property type="entry name" value="Peptidase_S1_PA_chymotrypsin"/>
</dbReference>
<keyword evidence="15" id="KW-0865">Zymogen</keyword>
<dbReference type="InterPro" id="IPR023317">
    <property type="entry name" value="Pept_S1A_plasmin"/>
</dbReference>
<comment type="similarity">
    <text evidence="20">Belongs to the peptidase S1 family. Plasminogen subfamily.</text>
</comment>
<evidence type="ECO:0000256" key="2">
    <source>
        <dbReference type="ARBA" id="ARBA00004613"/>
    </source>
</evidence>
<dbReference type="GO" id="GO:0004252">
    <property type="term" value="F:serine-type endopeptidase activity"/>
    <property type="evidence" value="ECO:0007669"/>
    <property type="project" value="UniProtKB-UniRule"/>
</dbReference>
<feature type="active site" description="Charge relay system" evidence="21">
    <location>
        <position position="623"/>
    </location>
</feature>
<feature type="domain" description="Kringle" evidence="26">
    <location>
        <begin position="280"/>
        <end position="358"/>
    </location>
</feature>
<dbReference type="GO" id="GO:0005102">
    <property type="term" value="F:signaling receptor binding"/>
    <property type="evidence" value="ECO:0007669"/>
    <property type="project" value="TreeGrafter"/>
</dbReference>
<evidence type="ECO:0000256" key="15">
    <source>
        <dbReference type="ARBA" id="ARBA00023145"/>
    </source>
</evidence>
<evidence type="ECO:0000256" key="14">
    <source>
        <dbReference type="ARBA" id="ARBA00023084"/>
    </source>
</evidence>
<feature type="domain" description="Apple" evidence="28">
    <location>
        <begin position="26"/>
        <end position="104"/>
    </location>
</feature>
<dbReference type="InterPro" id="IPR001314">
    <property type="entry name" value="Peptidase_S1A"/>
</dbReference>
<feature type="disulfide bond" evidence="23">
    <location>
        <begin position="302"/>
        <end position="341"/>
    </location>
</feature>
<keyword evidence="11" id="KW-0677">Repeat</keyword>
<keyword evidence="5 20" id="KW-0964">Secreted</keyword>
<dbReference type="PRINTS" id="PR00018">
    <property type="entry name" value="KRINGLE"/>
</dbReference>
<evidence type="ECO:0000256" key="10">
    <source>
        <dbReference type="ARBA" id="ARBA00022729"/>
    </source>
</evidence>
<evidence type="ECO:0000259" key="28">
    <source>
        <dbReference type="PROSITE" id="PS50948"/>
    </source>
</evidence>
<dbReference type="InterPro" id="IPR000001">
    <property type="entry name" value="Kringle"/>
</dbReference>
<dbReference type="Gene3D" id="2.40.10.10">
    <property type="entry name" value="Trypsin-like serine proteases"/>
    <property type="match status" value="1"/>
</dbReference>
<evidence type="ECO:0000256" key="6">
    <source>
        <dbReference type="ARBA" id="ARBA00022553"/>
    </source>
</evidence>
<feature type="region of interest" description="Disordered" evidence="24">
    <location>
        <begin position="396"/>
        <end position="415"/>
    </location>
</feature>
<evidence type="ECO:0000256" key="13">
    <source>
        <dbReference type="ARBA" id="ARBA00022825"/>
    </source>
</evidence>
<feature type="active site" description="Charge relay system" evidence="21">
    <location>
        <position position="761"/>
    </location>
</feature>
<dbReference type="PIRSF" id="PIRSF001150">
    <property type="entry name" value="Plasmin"/>
    <property type="match status" value="1"/>
</dbReference>
<feature type="domain" description="Kringle" evidence="26">
    <location>
        <begin position="374"/>
        <end position="452"/>
    </location>
</feature>
<dbReference type="FunFam" id="2.40.20.10:FF:000011">
    <property type="entry name" value="Plasminogen"/>
    <property type="match status" value="2"/>
</dbReference>
<feature type="active site" description="Charge relay system" evidence="21">
    <location>
        <position position="666"/>
    </location>
</feature>
<evidence type="ECO:0000313" key="30">
    <source>
        <dbReference type="Proteomes" id="UP000824219"/>
    </source>
</evidence>
<evidence type="ECO:0000256" key="20">
    <source>
        <dbReference type="PIRNR" id="PIRNR001150"/>
    </source>
</evidence>
<dbReference type="SMART" id="SM00473">
    <property type="entry name" value="PAN_AP"/>
    <property type="match status" value="1"/>
</dbReference>
<feature type="disulfide bond" evidence="23">
    <location>
        <begin position="424"/>
        <end position="447"/>
    </location>
</feature>
<feature type="domain" description="Peptidase S1" evidence="27">
    <location>
        <begin position="582"/>
        <end position="809"/>
    </location>
</feature>
<evidence type="ECO:0000256" key="17">
    <source>
        <dbReference type="ARBA" id="ARBA00023157"/>
    </source>
</evidence>
<evidence type="ECO:0000256" key="9">
    <source>
        <dbReference type="ARBA" id="ARBA00022696"/>
    </source>
</evidence>
<dbReference type="InterPro" id="IPR013806">
    <property type="entry name" value="Kringle-like"/>
</dbReference>
<comment type="caution">
    <text evidence="29">The sequence shown here is derived from an EMBL/GenBank/DDBJ whole genome shotgun (WGS) entry which is preliminary data.</text>
</comment>
<feature type="binding site" evidence="22">
    <location>
        <position position="443"/>
    </location>
    <ligand>
        <name>L-lysine</name>
        <dbReference type="ChEBI" id="CHEBI:32551"/>
    </ligand>
</feature>
<feature type="disulfide bond" evidence="23">
    <location>
        <begin position="240"/>
        <end position="263"/>
    </location>
</feature>
<feature type="disulfide bond" evidence="23">
    <location>
        <begin position="330"/>
        <end position="353"/>
    </location>
</feature>
<dbReference type="FunFam" id="2.40.10.10:FF:000003">
    <property type="entry name" value="Transmembrane serine protease 3"/>
    <property type="match status" value="1"/>
</dbReference>
<dbReference type="SUPFAM" id="SSF57440">
    <property type="entry name" value="Kringle-like"/>
    <property type="match status" value="5"/>
</dbReference>
<evidence type="ECO:0000313" key="29">
    <source>
        <dbReference type="EMBL" id="KAG7316355.1"/>
    </source>
</evidence>
<dbReference type="PROSITE" id="PS50948">
    <property type="entry name" value="PAN"/>
    <property type="match status" value="1"/>
</dbReference>
<name>A0A9D3SAE3_9TELE</name>
<evidence type="ECO:0000256" key="19">
    <source>
        <dbReference type="ARBA" id="ARBA00093290"/>
    </source>
</evidence>
<feature type="disulfide bond" evidence="23">
    <location>
        <begin position="396"/>
        <end position="435"/>
    </location>
</feature>
<feature type="chain" id="PRO_5039132525" description="Plasminogen" evidence="25">
    <location>
        <begin position="24"/>
        <end position="812"/>
    </location>
</feature>
<evidence type="ECO:0000256" key="25">
    <source>
        <dbReference type="SAM" id="SignalP"/>
    </source>
</evidence>
<dbReference type="PROSITE" id="PS50070">
    <property type="entry name" value="KRINGLE_2"/>
    <property type="match status" value="5"/>
</dbReference>
<dbReference type="PROSITE" id="PS00021">
    <property type="entry name" value="KRINGLE_1"/>
    <property type="match status" value="3"/>
</dbReference>
<organism evidence="29 30">
    <name type="scientific">Hemibagrus wyckioides</name>
    <dbReference type="NCBI Taxonomy" id="337641"/>
    <lineage>
        <taxon>Eukaryota</taxon>
        <taxon>Metazoa</taxon>
        <taxon>Chordata</taxon>
        <taxon>Craniata</taxon>
        <taxon>Vertebrata</taxon>
        <taxon>Euteleostomi</taxon>
        <taxon>Actinopterygii</taxon>
        <taxon>Neopterygii</taxon>
        <taxon>Teleostei</taxon>
        <taxon>Ostariophysi</taxon>
        <taxon>Siluriformes</taxon>
        <taxon>Bagridae</taxon>
        <taxon>Hemibagrus</taxon>
    </lineage>
</organism>
<dbReference type="CDD" id="cd00190">
    <property type="entry name" value="Tryp_SPc"/>
    <property type="match status" value="1"/>
</dbReference>
<evidence type="ECO:0000256" key="22">
    <source>
        <dbReference type="PIRSR" id="PIRSR001150-2"/>
    </source>
</evidence>
<evidence type="ECO:0000256" key="12">
    <source>
        <dbReference type="ARBA" id="ARBA00022801"/>
    </source>
</evidence>
<dbReference type="InterPro" id="IPR038178">
    <property type="entry name" value="Kringle_sf"/>
</dbReference>
<evidence type="ECO:0000256" key="3">
    <source>
        <dbReference type="ARBA" id="ARBA00012184"/>
    </source>
</evidence>
<comment type="catalytic activity">
    <reaction evidence="1 20">
        <text>Preferential cleavage: Lys-|-Xaa &gt; Arg-|-Xaa, higher selectivity than trypsin. Converts fibrin into soluble products.</text>
        <dbReference type="EC" id="3.4.21.7"/>
    </reaction>
</comment>
<dbReference type="PROSITE" id="PS00134">
    <property type="entry name" value="TRYPSIN_HIS"/>
    <property type="match status" value="1"/>
</dbReference>
<dbReference type="EC" id="3.4.21.7" evidence="3 20"/>
<feature type="binding site" evidence="22">
    <location>
        <position position="164"/>
    </location>
    <ligand>
        <name>L-lysine</name>
        <dbReference type="ChEBI" id="CHEBI:32551"/>
    </ligand>
</feature>
<dbReference type="GO" id="GO:0048771">
    <property type="term" value="P:tissue remodeling"/>
    <property type="evidence" value="ECO:0007669"/>
    <property type="project" value="UniProtKB-UniRule"/>
</dbReference>
<evidence type="ECO:0000256" key="7">
    <source>
        <dbReference type="ARBA" id="ARBA00022572"/>
    </source>
</evidence>
<feature type="domain" description="Kringle" evidence="26">
    <location>
        <begin position="190"/>
        <end position="268"/>
    </location>
</feature>
<feature type="disulfide bond" evidence="23">
    <location>
        <begin position="212"/>
        <end position="251"/>
    </location>
</feature>
<comment type="function">
    <text evidence="19">Plasmin dissolves the fibrin of blood clots and acts as a proteolytic factor in a variety of other processes including embryonic development, tissue remodeling, tumor invasion, and inflammation. In ovulation, weakens the walls of the Graafian follicle. It activates the urokinase-type plasminogen activator, collagenases and several complement zymogens, such as C1, C4 and C5. Cleavage of fibronectin and laminin leads to cell detachment and apoptosis. Also cleaves fibrin, thrombospondin and von Willebrand factor. Its role in tissue remodeling and tumor invasion may be modulated by CSPG4. Binds to cells.</text>
</comment>
<dbReference type="InterPro" id="IPR018056">
    <property type="entry name" value="Kringle_CS"/>
</dbReference>
<keyword evidence="30" id="KW-1185">Reference proteome</keyword>
<dbReference type="Gene3D" id="2.40.20.10">
    <property type="entry name" value="Plasminogen Kringle 4"/>
    <property type="match status" value="5"/>
</dbReference>
<keyword evidence="18 20" id="KW-0280">Fibrinolysis</keyword>
<dbReference type="InterPro" id="IPR050759">
    <property type="entry name" value="Serine_protease_kringle"/>
</dbReference>
<dbReference type="PRINTS" id="PR00722">
    <property type="entry name" value="CHYMOTRYPSIN"/>
</dbReference>
<keyword evidence="7 23" id="KW-0420">Kringle</keyword>
<dbReference type="OrthoDB" id="41905at2759"/>
<dbReference type="Gene3D" id="3.50.4.10">
    <property type="entry name" value="Hepatocyte Growth Factor"/>
    <property type="match status" value="1"/>
</dbReference>
<dbReference type="SUPFAM" id="SSF50494">
    <property type="entry name" value="Trypsin-like serine proteases"/>
    <property type="match status" value="1"/>
</dbReference>
<dbReference type="GO" id="GO:0005615">
    <property type="term" value="C:extracellular space"/>
    <property type="evidence" value="ECO:0007669"/>
    <property type="project" value="TreeGrafter"/>
</dbReference>
<evidence type="ECO:0000256" key="11">
    <source>
        <dbReference type="ARBA" id="ARBA00022737"/>
    </source>
</evidence>
<feature type="signal peptide" evidence="25">
    <location>
        <begin position="1"/>
        <end position="23"/>
    </location>
</feature>
<comment type="caution">
    <text evidence="23">Lacks conserved residue(s) required for the propagation of feature annotation.</text>
</comment>
<feature type="binding site" evidence="22">
    <location>
        <position position="178"/>
    </location>
    <ligand>
        <name>L-lysine</name>
        <dbReference type="ChEBI" id="CHEBI:32551"/>
    </ligand>
</feature>
<dbReference type="InterPro" id="IPR009003">
    <property type="entry name" value="Peptidase_S1_PA"/>
</dbReference>
<evidence type="ECO:0000256" key="16">
    <source>
        <dbReference type="ARBA" id="ARBA00023148"/>
    </source>
</evidence>
<evidence type="ECO:0000259" key="27">
    <source>
        <dbReference type="PROSITE" id="PS50240"/>
    </source>
</evidence>
<dbReference type="FunFam" id="3.50.4.10:FF:000027">
    <property type="entry name" value="Plasminogen"/>
    <property type="match status" value="1"/>
</dbReference>
<keyword evidence="12 20" id="KW-0378">Hydrolase</keyword>
<dbReference type="GO" id="GO:0042730">
    <property type="term" value="P:fibrinolysis"/>
    <property type="evidence" value="ECO:0007669"/>
    <property type="project" value="UniProtKB-UniRule"/>
</dbReference>
<dbReference type="InterPro" id="IPR001254">
    <property type="entry name" value="Trypsin_dom"/>
</dbReference>
<feature type="region of interest" description="Disordered" evidence="24">
    <location>
        <begin position="517"/>
        <end position="536"/>
    </location>
</feature>
<sequence length="812" mass="90819">MDAHKATLLLGFFLYAGVLQVQTENADIDSYLKTDGAWIYTLQRRTYVTAKVEECAQKCDEETQFTCRSFVFIEKDQECMTIPANSKIEQVYRKASTALYEKKRYLLECVNGVGNDYRGTQSRTKSGTQCQRWEALFPHKPNITPKTHPKADLESNYCRNPDGDAQGPWCYTTDVNKRWESCSIPSCSEECMYCSGENYRGKISTTEGGYTCQRWDSQKPNNHGYNPSVFPEKYLEENYCRNPDGEPRPWCFTTSPAKRWDFCSIPRCATQPPTIAPEVTCITGDGSSYRGTVAVTKSGKTCQAWSSQFPQKHSRTPENYPCKGLDNNYCRNPDNERTPWCYTTDPDTRWEYCNISSCGAEPHPDEPVIAPAEDCYTGNGSLYRGVMSETITGKKCQSWSSTNPHKHSKTPQQYPNADLRRNLCRNPDGDRAPWCYTTDPAVRWEYCKIERCGSIPPPQDVRPPPVVIPQPLPPSKDTEKENENCKLGVGEDYRGSISITSTGITCQAWSASTPHMSNFNEKSHPGKGLDSNNCRNPDGDTNGPWCYTTDPSKKWDYCNIPDCVQGKCGQPAVKPRRCFGRIVGGCTSKPHSWPWQISLRTNTDLHFCGGTLIDAQWVLTAAHCLERSSRPSAYKVYLGIHTERANELSKQVRNLEKIVKGPPGTDIALLKLDRPAILNDKVSKVCLPEKNYIVPSGTECYVTGWGETQGTGGEGILKETGFPVIENKVCNRLEYLNNRVKDHEMCAGNIEGGTDSCQGDSGGPLVCFGQNTFVLQGVTSWGLGCANAMKPGVYARVSKFIDFIETHTGVKF</sequence>
<dbReference type="SMART" id="SM00020">
    <property type="entry name" value="Tryp_SPc"/>
    <property type="match status" value="1"/>
</dbReference>
<dbReference type="AlphaFoldDB" id="A0A9D3SAE3"/>
<feature type="domain" description="Kringle" evidence="26">
    <location>
        <begin position="484"/>
        <end position="563"/>
    </location>
</feature>
<dbReference type="InterPro" id="IPR018114">
    <property type="entry name" value="TRYPSIN_HIS"/>
</dbReference>
<dbReference type="SMART" id="SM00130">
    <property type="entry name" value="KR"/>
    <property type="match status" value="5"/>
</dbReference>
<accession>A0A9D3SAE3</accession>
<dbReference type="PROSITE" id="PS50240">
    <property type="entry name" value="TRYPSIN_DOM"/>
    <property type="match status" value="1"/>
</dbReference>
<reference evidence="29 30" key="1">
    <citation type="submission" date="2021-06" db="EMBL/GenBank/DDBJ databases">
        <title>Chromosome-level genome assembly of the red-tail catfish (Hemibagrus wyckioides).</title>
        <authorList>
            <person name="Shao F."/>
        </authorList>
    </citation>
    <scope>NUCLEOTIDE SEQUENCE [LARGE SCALE GENOMIC DNA]</scope>
    <source>
        <strain evidence="29">EC202008001</strain>
        <tissue evidence="29">Blood</tissue>
    </source>
</reference>
<dbReference type="CDD" id="cd00108">
    <property type="entry name" value="KR"/>
    <property type="match status" value="5"/>
</dbReference>
<feature type="disulfide bond" evidence="23">
    <location>
        <begin position="281"/>
        <end position="358"/>
    </location>
</feature>
<keyword evidence="14 20" id="KW-0094">Blood coagulation</keyword>
<feature type="domain" description="Kringle" evidence="26">
    <location>
        <begin position="108"/>
        <end position="187"/>
    </location>
</feature>
<dbReference type="GO" id="GO:0007596">
    <property type="term" value="P:blood coagulation"/>
    <property type="evidence" value="ECO:0007669"/>
    <property type="project" value="UniProtKB-UniRule"/>
</dbReference>
<keyword evidence="9 20" id="KW-0356">Hemostasis</keyword>
<evidence type="ECO:0000256" key="8">
    <source>
        <dbReference type="ARBA" id="ARBA00022670"/>
    </source>
</evidence>
<comment type="function">
    <text evidence="20">Plasmin dissolves the fibrin of blood clots and acts as a proteolytic factor in a variety of other processes including embryonic development, tissue remodeling, tumor invasion, and inflammation. In ovulation, weakens the walls of the Graafian follicle. It activates the urokinase-type plasminogen activator, collagenases and several complement zymogens, such as C1 and C5. Cleavage of fibronectin and laminin leads to cell detachment and apoptosis. Also cleaves fibrin, thrombospondin and von Willebrand factor. Its role in tissue remodeling and tumor invasion may be modulated by CSPG4. Binds to cells.</text>
</comment>
<dbReference type="Pfam" id="PF00089">
    <property type="entry name" value="Trypsin"/>
    <property type="match status" value="1"/>
</dbReference>
<dbReference type="FunFam" id="2.40.20.10:FF:000004">
    <property type="entry name" value="Hepatocyte growth factor"/>
    <property type="match status" value="1"/>
</dbReference>
<evidence type="ECO:0000256" key="5">
    <source>
        <dbReference type="ARBA" id="ARBA00022525"/>
    </source>
</evidence>
<evidence type="ECO:0000256" key="24">
    <source>
        <dbReference type="SAM" id="MobiDB-lite"/>
    </source>
</evidence>
<dbReference type="InterPro" id="IPR003609">
    <property type="entry name" value="Pan_app"/>
</dbReference>
<dbReference type="EMBL" id="JAHKSW010000025">
    <property type="protein sequence ID" value="KAG7316355.1"/>
    <property type="molecule type" value="Genomic_DNA"/>
</dbReference>
<keyword evidence="10 25" id="KW-0732">Signal</keyword>
<keyword evidence="17 23" id="KW-1015">Disulfide bond</keyword>
<keyword evidence="6" id="KW-0597">Phosphoprotein</keyword>
<proteinExistence type="inferred from homology"/>
<evidence type="ECO:0000256" key="1">
    <source>
        <dbReference type="ARBA" id="ARBA00000717"/>
    </source>
</evidence>
<dbReference type="PROSITE" id="PS00135">
    <property type="entry name" value="TRYPSIN_SER"/>
    <property type="match status" value="1"/>
</dbReference>
<evidence type="ECO:0000256" key="4">
    <source>
        <dbReference type="ARBA" id="ARBA00020043"/>
    </source>
</evidence>
<keyword evidence="8 20" id="KW-0645">Protease</keyword>
<dbReference type="PANTHER" id="PTHR24261">
    <property type="entry name" value="PLASMINOGEN-RELATED"/>
    <property type="match status" value="1"/>
</dbReference>
<feature type="disulfide bond" evidence="23">
    <location>
        <begin position="191"/>
        <end position="268"/>
    </location>
</feature>
<evidence type="ECO:0000256" key="18">
    <source>
        <dbReference type="ARBA" id="ARBA00023281"/>
    </source>
</evidence>
<keyword evidence="16 20" id="KW-0797">Tissue remodeling</keyword>
<dbReference type="FunFam" id="2.40.20.10:FF:000025">
    <property type="entry name" value="Plasminogen"/>
    <property type="match status" value="1"/>
</dbReference>
<evidence type="ECO:0000259" key="26">
    <source>
        <dbReference type="PROSITE" id="PS50070"/>
    </source>
</evidence>
<keyword evidence="13 20" id="KW-0720">Serine protease</keyword>
<protein>
    <recommendedName>
        <fullName evidence="4 20">Plasminogen</fullName>
        <ecNumber evidence="3 20">3.4.21.7</ecNumber>
    </recommendedName>
</protein>
<dbReference type="Pfam" id="PF00024">
    <property type="entry name" value="PAN_1"/>
    <property type="match status" value="1"/>
</dbReference>
<evidence type="ECO:0000256" key="23">
    <source>
        <dbReference type="PROSITE-ProRule" id="PRU00121"/>
    </source>
</evidence>
<dbReference type="Proteomes" id="UP000824219">
    <property type="component" value="Linkage Group LG25"/>
</dbReference>
<dbReference type="GO" id="GO:0006508">
    <property type="term" value="P:proteolysis"/>
    <property type="evidence" value="ECO:0007669"/>
    <property type="project" value="UniProtKB-KW"/>
</dbReference>
<gene>
    <name evidence="29" type="ORF">KOW79_019896</name>
</gene>
<comment type="subcellular location">
    <subcellularLocation>
        <location evidence="2 20">Secreted</location>
    </subcellularLocation>
</comment>
<comment type="activity regulation">
    <text evidence="20">Converted into plasmin by plasminogen activators, both plasminogen and its activator being bound to fibrin.</text>
</comment>
<dbReference type="CDD" id="cd01099">
    <property type="entry name" value="PAN_AP_HGF"/>
    <property type="match status" value="1"/>
</dbReference>
<evidence type="ECO:0000256" key="21">
    <source>
        <dbReference type="PIRSR" id="PIRSR001150-1"/>
    </source>
</evidence>
<dbReference type="Pfam" id="PF00051">
    <property type="entry name" value="Kringle"/>
    <property type="match status" value="5"/>
</dbReference>
<dbReference type="InterPro" id="IPR033116">
    <property type="entry name" value="TRYPSIN_SER"/>
</dbReference>
<feature type="disulfide bond" evidence="23">
    <location>
        <begin position="375"/>
        <end position="452"/>
    </location>
</feature>
<feature type="binding site" evidence="22">
    <location>
        <position position="430"/>
    </location>
    <ligand>
        <name>L-lysine</name>
        <dbReference type="ChEBI" id="CHEBI:32551"/>
    </ligand>
</feature>